<dbReference type="Proteomes" id="UP000248961">
    <property type="component" value="Unassembled WGS sequence"/>
</dbReference>
<gene>
    <name evidence="4" type="ORF">BO97DRAFT_403089</name>
</gene>
<keyword evidence="2" id="KW-0472">Membrane</keyword>
<evidence type="ECO:0000256" key="1">
    <source>
        <dbReference type="SAM" id="MobiDB-lite"/>
    </source>
</evidence>
<keyword evidence="2" id="KW-0812">Transmembrane</keyword>
<dbReference type="InterPro" id="IPR050817">
    <property type="entry name" value="DjlA_DnaK_co-chaperone"/>
</dbReference>
<dbReference type="PROSITE" id="PS50076">
    <property type="entry name" value="DNAJ_2"/>
    <property type="match status" value="1"/>
</dbReference>
<name>A0A395I9F3_ASPHC</name>
<dbReference type="EMBL" id="KZ824270">
    <property type="protein sequence ID" value="RAL15853.1"/>
    <property type="molecule type" value="Genomic_DNA"/>
</dbReference>
<organism evidence="4 5">
    <name type="scientific">Aspergillus homomorphus (strain CBS 101889)</name>
    <dbReference type="NCBI Taxonomy" id="1450537"/>
    <lineage>
        <taxon>Eukaryota</taxon>
        <taxon>Fungi</taxon>
        <taxon>Dikarya</taxon>
        <taxon>Ascomycota</taxon>
        <taxon>Pezizomycotina</taxon>
        <taxon>Eurotiomycetes</taxon>
        <taxon>Eurotiomycetidae</taxon>
        <taxon>Eurotiales</taxon>
        <taxon>Aspergillaceae</taxon>
        <taxon>Aspergillus</taxon>
        <taxon>Aspergillus subgen. Circumdati</taxon>
    </lineage>
</organism>
<feature type="domain" description="J" evidence="3">
    <location>
        <begin position="68"/>
        <end position="140"/>
    </location>
</feature>
<dbReference type="Pfam" id="PF00226">
    <property type="entry name" value="DnaJ"/>
    <property type="match status" value="1"/>
</dbReference>
<sequence length="334" mass="38145">MLRNYVAIRFGGLQLLNASYGSSSTPPPHYLSIPRQRYYANSSTNSTNNHYQHHHHPDLTWPTTPTFTPYELLHLDRSAPYTKTRYYELVKIYHPDRPSHNHPLSKDLTPELRIHRYHILVAAHELLSDPSRRAAYDQFGTGWNVHRPHTEHTPPATDENIPPWARPGSRDYGPIFANATWEDWERWHNRHRGRQQHMVDNRTFVVFLVLLTLLGGALQASWISRLSGGYEDRLWEVTEQSEQFLNARREKTVAAQKENGGGGLDERVERFLRSRDPSGLGLKGEEREVYRGVLGGKHTVERGGAGAGAAPVELEEDDPSRRGSKGPKESEIDS</sequence>
<feature type="region of interest" description="Disordered" evidence="1">
    <location>
        <begin position="295"/>
        <end position="334"/>
    </location>
</feature>
<evidence type="ECO:0000313" key="4">
    <source>
        <dbReference type="EMBL" id="RAL15853.1"/>
    </source>
</evidence>
<dbReference type="STRING" id="1450537.A0A395I9F3"/>
<accession>A0A395I9F3</accession>
<feature type="transmembrane region" description="Helical" evidence="2">
    <location>
        <begin position="204"/>
        <end position="223"/>
    </location>
</feature>
<keyword evidence="5" id="KW-1185">Reference proteome</keyword>
<dbReference type="PROSITE" id="PS00636">
    <property type="entry name" value="DNAJ_1"/>
    <property type="match status" value="1"/>
</dbReference>
<dbReference type="Gene3D" id="1.10.287.110">
    <property type="entry name" value="DnaJ domain"/>
    <property type="match status" value="1"/>
</dbReference>
<evidence type="ECO:0000256" key="2">
    <source>
        <dbReference type="SAM" id="Phobius"/>
    </source>
</evidence>
<dbReference type="GeneID" id="37198945"/>
<dbReference type="PANTHER" id="PTHR24074">
    <property type="entry name" value="CO-CHAPERONE PROTEIN DJLA"/>
    <property type="match status" value="1"/>
</dbReference>
<dbReference type="VEuPathDB" id="FungiDB:BO97DRAFT_403089"/>
<reference evidence="4 5" key="1">
    <citation type="submission" date="2018-02" db="EMBL/GenBank/DDBJ databases">
        <title>The genomes of Aspergillus section Nigri reveals drivers in fungal speciation.</title>
        <authorList>
            <consortium name="DOE Joint Genome Institute"/>
            <person name="Vesth T.C."/>
            <person name="Nybo J."/>
            <person name="Theobald S."/>
            <person name="Brandl J."/>
            <person name="Frisvad J.C."/>
            <person name="Nielsen K.F."/>
            <person name="Lyhne E.K."/>
            <person name="Kogle M.E."/>
            <person name="Kuo A."/>
            <person name="Riley R."/>
            <person name="Clum A."/>
            <person name="Nolan M."/>
            <person name="Lipzen A."/>
            <person name="Salamov A."/>
            <person name="Henrissat B."/>
            <person name="Wiebenga A."/>
            <person name="De vries R.P."/>
            <person name="Grigoriev I.V."/>
            <person name="Mortensen U.H."/>
            <person name="Andersen M.R."/>
            <person name="Baker S.E."/>
        </authorList>
    </citation>
    <scope>NUCLEOTIDE SEQUENCE [LARGE SCALE GENOMIC DNA]</scope>
    <source>
        <strain evidence="4 5">CBS 101889</strain>
    </source>
</reference>
<keyword evidence="2" id="KW-1133">Transmembrane helix</keyword>
<evidence type="ECO:0000259" key="3">
    <source>
        <dbReference type="PROSITE" id="PS50076"/>
    </source>
</evidence>
<dbReference type="OrthoDB" id="17458at2759"/>
<dbReference type="InterPro" id="IPR036869">
    <property type="entry name" value="J_dom_sf"/>
</dbReference>
<dbReference type="RefSeq" id="XP_025555007.1">
    <property type="nucleotide sequence ID" value="XM_025694656.1"/>
</dbReference>
<dbReference type="InterPro" id="IPR018253">
    <property type="entry name" value="DnaJ_domain_CS"/>
</dbReference>
<evidence type="ECO:0000313" key="5">
    <source>
        <dbReference type="Proteomes" id="UP000248961"/>
    </source>
</evidence>
<dbReference type="CDD" id="cd06257">
    <property type="entry name" value="DnaJ"/>
    <property type="match status" value="1"/>
</dbReference>
<dbReference type="InterPro" id="IPR001623">
    <property type="entry name" value="DnaJ_domain"/>
</dbReference>
<dbReference type="AlphaFoldDB" id="A0A395I9F3"/>
<dbReference type="SUPFAM" id="SSF46565">
    <property type="entry name" value="Chaperone J-domain"/>
    <property type="match status" value="1"/>
</dbReference>
<proteinExistence type="predicted"/>
<protein>
    <recommendedName>
        <fullName evidence="3">J domain-containing protein</fullName>
    </recommendedName>
</protein>